<gene>
    <name evidence="3" type="ORF">PECAL_4P03800</name>
</gene>
<accession>A0A8J2WM75</accession>
<keyword evidence="2" id="KW-1133">Transmembrane helix</keyword>
<dbReference type="Proteomes" id="UP000789595">
    <property type="component" value="Unassembled WGS sequence"/>
</dbReference>
<evidence type="ECO:0000256" key="1">
    <source>
        <dbReference type="SAM" id="MobiDB-lite"/>
    </source>
</evidence>
<feature type="transmembrane region" description="Helical" evidence="2">
    <location>
        <begin position="114"/>
        <end position="132"/>
    </location>
</feature>
<protein>
    <submittedName>
        <fullName evidence="3">Uncharacterized protein</fullName>
    </submittedName>
</protein>
<name>A0A8J2WM75_9STRA</name>
<keyword evidence="2" id="KW-0472">Membrane</keyword>
<reference evidence="3" key="1">
    <citation type="submission" date="2021-11" db="EMBL/GenBank/DDBJ databases">
        <authorList>
            <consortium name="Genoscope - CEA"/>
            <person name="William W."/>
        </authorList>
    </citation>
    <scope>NUCLEOTIDE SEQUENCE</scope>
</reference>
<evidence type="ECO:0000256" key="2">
    <source>
        <dbReference type="SAM" id="Phobius"/>
    </source>
</evidence>
<dbReference type="AlphaFoldDB" id="A0A8J2WM75"/>
<keyword evidence="2" id="KW-0812">Transmembrane</keyword>
<keyword evidence="4" id="KW-1185">Reference proteome</keyword>
<proteinExistence type="predicted"/>
<dbReference type="EMBL" id="CAKKNE010000004">
    <property type="protein sequence ID" value="CAH0373200.1"/>
    <property type="molecule type" value="Genomic_DNA"/>
</dbReference>
<feature type="compositionally biased region" description="Polar residues" evidence="1">
    <location>
        <begin position="1"/>
        <end position="11"/>
    </location>
</feature>
<sequence>MDGTTTWTAAPTQPGLPARPPHAERTDHHRDCSGECCLCIPPDVESEQWLLDWLPVGRFDAHERPSAELLQTATPLRDGLLANEVTADIEAPRLADALSRLDERLDRMEHRARVYFTYLFFFAVMLWFNTELDNGNKDYGWLTGWLWLLLYYMAWNRNSKRSVKNSWMCWGRLLLGSYVIVPIVCLIIGFLFFLRWIAAESEKAKKGD</sequence>
<feature type="region of interest" description="Disordered" evidence="1">
    <location>
        <begin position="1"/>
        <end position="27"/>
    </location>
</feature>
<evidence type="ECO:0000313" key="3">
    <source>
        <dbReference type="EMBL" id="CAH0373200.1"/>
    </source>
</evidence>
<organism evidence="3 4">
    <name type="scientific">Pelagomonas calceolata</name>
    <dbReference type="NCBI Taxonomy" id="35677"/>
    <lineage>
        <taxon>Eukaryota</taxon>
        <taxon>Sar</taxon>
        <taxon>Stramenopiles</taxon>
        <taxon>Ochrophyta</taxon>
        <taxon>Pelagophyceae</taxon>
        <taxon>Pelagomonadales</taxon>
        <taxon>Pelagomonadaceae</taxon>
        <taxon>Pelagomonas</taxon>
    </lineage>
</organism>
<comment type="caution">
    <text evidence="3">The sequence shown here is derived from an EMBL/GenBank/DDBJ whole genome shotgun (WGS) entry which is preliminary data.</text>
</comment>
<feature type="transmembrane region" description="Helical" evidence="2">
    <location>
        <begin position="138"/>
        <end position="155"/>
    </location>
</feature>
<evidence type="ECO:0000313" key="4">
    <source>
        <dbReference type="Proteomes" id="UP000789595"/>
    </source>
</evidence>
<feature type="transmembrane region" description="Helical" evidence="2">
    <location>
        <begin position="175"/>
        <end position="198"/>
    </location>
</feature>